<organism evidence="4 5">
    <name type="scientific">Branchiostoma belcheri</name>
    <name type="common">Amphioxus</name>
    <dbReference type="NCBI Taxonomy" id="7741"/>
    <lineage>
        <taxon>Eukaryota</taxon>
        <taxon>Metazoa</taxon>
        <taxon>Chordata</taxon>
        <taxon>Cephalochordata</taxon>
        <taxon>Leptocardii</taxon>
        <taxon>Amphioxiformes</taxon>
        <taxon>Branchiostomatidae</taxon>
        <taxon>Branchiostoma</taxon>
    </lineage>
</organism>
<evidence type="ECO:0000256" key="2">
    <source>
        <dbReference type="ARBA" id="ARBA00022723"/>
    </source>
</evidence>
<comment type="cofactor">
    <cofactor evidence="1">
        <name>a divalent metal cation</name>
        <dbReference type="ChEBI" id="CHEBI:60240"/>
    </cofactor>
</comment>
<dbReference type="KEGG" id="bbel:109485842"/>
<dbReference type="AlphaFoldDB" id="A0A6P5A6D9"/>
<dbReference type="RefSeq" id="XP_019645073.1">
    <property type="nucleotide sequence ID" value="XM_019789514.1"/>
</dbReference>
<accession>A0A6P5A6D9</accession>
<keyword evidence="4" id="KW-1185">Reference proteome</keyword>
<evidence type="ECO:0000259" key="3">
    <source>
        <dbReference type="Pfam" id="PF13359"/>
    </source>
</evidence>
<evidence type="ECO:0000313" key="4">
    <source>
        <dbReference type="Proteomes" id="UP000515135"/>
    </source>
</evidence>
<evidence type="ECO:0000313" key="5">
    <source>
        <dbReference type="RefSeq" id="XP_019645073.1"/>
    </source>
</evidence>
<proteinExistence type="predicted"/>
<reference evidence="5" key="1">
    <citation type="submission" date="2025-08" db="UniProtKB">
        <authorList>
            <consortium name="RefSeq"/>
        </authorList>
    </citation>
    <scope>IDENTIFICATION</scope>
    <source>
        <tissue evidence="5">Gonad</tissue>
    </source>
</reference>
<protein>
    <submittedName>
        <fullName evidence="5">Uncharacterized protein LOC109485842</fullName>
    </submittedName>
</protein>
<dbReference type="PANTHER" id="PTHR23080">
    <property type="entry name" value="THAP DOMAIN PROTEIN"/>
    <property type="match status" value="1"/>
</dbReference>
<evidence type="ECO:0000256" key="1">
    <source>
        <dbReference type="ARBA" id="ARBA00001968"/>
    </source>
</evidence>
<dbReference type="GO" id="GO:0046872">
    <property type="term" value="F:metal ion binding"/>
    <property type="evidence" value="ECO:0007669"/>
    <property type="project" value="UniProtKB-KW"/>
</dbReference>
<name>A0A6P5A6D9_BRABE</name>
<feature type="domain" description="DDE Tnp4" evidence="3">
    <location>
        <begin position="2"/>
        <end position="120"/>
    </location>
</feature>
<gene>
    <name evidence="5" type="primary">LOC109485842</name>
</gene>
<dbReference type="InterPro" id="IPR027806">
    <property type="entry name" value="HARBI1_dom"/>
</dbReference>
<dbReference type="GeneID" id="109485842"/>
<dbReference type="Proteomes" id="UP000515135">
    <property type="component" value="Unplaced"/>
</dbReference>
<dbReference type="Pfam" id="PF13359">
    <property type="entry name" value="DDE_Tnp_4"/>
    <property type="match status" value="1"/>
</dbReference>
<keyword evidence="2" id="KW-0479">Metal-binding</keyword>
<sequence>MISFLSDGYGGRSSDKSIVHDSGFLNKVDPKDIILADRGFTIASDLLQKGARLEIPPPSTGVNQQTSEAVAKTKKVANARIHVERAIGRIKWFTILKNTVPVNMVPILDDIVVVCAALPNLRPPLVGT</sequence>
<dbReference type="OrthoDB" id="6369483at2759"/>
<dbReference type="PANTHER" id="PTHR23080:SF63">
    <property type="entry name" value="TICK TRANSPOSON"/>
    <property type="match status" value="1"/>
</dbReference>